<dbReference type="PANTHER" id="PTHR10443">
    <property type="entry name" value="MICROSOMAL DIPEPTIDASE"/>
    <property type="match status" value="1"/>
</dbReference>
<accession>A6W934</accession>
<dbReference type="Proteomes" id="UP000001116">
    <property type="component" value="Chromosome"/>
</dbReference>
<evidence type="ECO:0000313" key="1">
    <source>
        <dbReference type="EMBL" id="ABS03323.1"/>
    </source>
</evidence>
<reference evidence="2" key="1">
    <citation type="journal article" date="2008" name="PLoS ONE">
        <title>Survival in nuclear waste, extreme resistance, and potential applications gleaned from the genome sequence of Kineococcus radiotolerans SRS30216.</title>
        <authorList>
            <person name="Bagwell C.E."/>
            <person name="Bhat S."/>
            <person name="Hawkins G.M."/>
            <person name="Smith B.W."/>
            <person name="Biswas T."/>
            <person name="Hoover T.R."/>
            <person name="Saunders E."/>
            <person name="Han C.S."/>
            <person name="Tsodikov O.V."/>
            <person name="Shimkets L.J."/>
        </authorList>
    </citation>
    <scope>NUCLEOTIDE SEQUENCE [LARGE SCALE GENOMIC DNA]</scope>
    <source>
        <strain evidence="2">ATCC BAA-149 / DSM 14245 / SRS30216</strain>
    </source>
</reference>
<dbReference type="PROSITE" id="PS51365">
    <property type="entry name" value="RENAL_DIPEPTIDASE_2"/>
    <property type="match status" value="1"/>
</dbReference>
<keyword evidence="2" id="KW-1185">Reference proteome</keyword>
<dbReference type="KEGG" id="kra:Krad_1837"/>
<gene>
    <name evidence="1" type="ordered locus">Krad_1837</name>
</gene>
<dbReference type="OrthoDB" id="9804920at2"/>
<dbReference type="HOGENOM" id="CLU_031404_4_1_11"/>
<sequence>MTFPVVDGHNDLAWELRERFGSDPARAGLATEQPALHTDVPRLRAGGVGAQFWSVYVPSHWDPAAAAVAVFEQVDLVRRLVATHPDVFRWTPTAADVRTAVAEGRIASLPGAEGGHAIAGSLAVLRELRRAGLAYLTLTHNDNTPWAASATGVHVEHGLTAFGRDVVCEMNRTGVLVDLSHVHERTMHDALDVTTRPVLFSHSSARAVTDHPRNVPDGVLERLPGNGGVLMVTFVPAFVNRACADHRAAATAERRRRGLAGDPYDPAGFGDWLAANPRPRATLADVADHLDHAREVVGVEHLGLGGDYDGTDELPVGLEDVSAYPRLLAELTGRGWSGSDLAALAGGNALRVLEEAQDGTSVD</sequence>
<dbReference type="RefSeq" id="WP_011981538.1">
    <property type="nucleotide sequence ID" value="NC_009664.2"/>
</dbReference>
<dbReference type="eggNOG" id="COG2355">
    <property type="taxonomic scope" value="Bacteria"/>
</dbReference>
<dbReference type="InterPro" id="IPR008257">
    <property type="entry name" value="Pept_M19"/>
</dbReference>
<organism evidence="1 2">
    <name type="scientific">Kineococcus radiotolerans (strain ATCC BAA-149 / DSM 14245 / SRS30216)</name>
    <dbReference type="NCBI Taxonomy" id="266940"/>
    <lineage>
        <taxon>Bacteria</taxon>
        <taxon>Bacillati</taxon>
        <taxon>Actinomycetota</taxon>
        <taxon>Actinomycetes</taxon>
        <taxon>Kineosporiales</taxon>
        <taxon>Kineosporiaceae</taxon>
        <taxon>Kineococcus</taxon>
    </lineage>
</organism>
<dbReference type="EMBL" id="CP000750">
    <property type="protein sequence ID" value="ABS03323.1"/>
    <property type="molecule type" value="Genomic_DNA"/>
</dbReference>
<evidence type="ECO:0000313" key="2">
    <source>
        <dbReference type="Proteomes" id="UP000001116"/>
    </source>
</evidence>
<protein>
    <submittedName>
        <fullName evidence="1">Membrane dipeptidase</fullName>
        <ecNumber evidence="1">3.4.13.19</ecNumber>
    </submittedName>
</protein>
<proteinExistence type="predicted"/>
<dbReference type="CDD" id="cd01301">
    <property type="entry name" value="rDP_like"/>
    <property type="match status" value="1"/>
</dbReference>
<dbReference type="GO" id="GO:0070573">
    <property type="term" value="F:metallodipeptidase activity"/>
    <property type="evidence" value="ECO:0007669"/>
    <property type="project" value="InterPro"/>
</dbReference>
<dbReference type="InterPro" id="IPR032466">
    <property type="entry name" value="Metal_Hydrolase"/>
</dbReference>
<dbReference type="Gene3D" id="3.20.20.140">
    <property type="entry name" value="Metal-dependent hydrolases"/>
    <property type="match status" value="1"/>
</dbReference>
<dbReference type="Pfam" id="PF01244">
    <property type="entry name" value="Peptidase_M19"/>
    <property type="match status" value="1"/>
</dbReference>
<dbReference type="EC" id="3.4.13.19" evidence="1"/>
<name>A6W934_KINRD</name>
<keyword evidence="1" id="KW-0645">Protease</keyword>
<dbReference type="SUPFAM" id="SSF51556">
    <property type="entry name" value="Metallo-dependent hydrolases"/>
    <property type="match status" value="1"/>
</dbReference>
<keyword evidence="1" id="KW-0378">Hydrolase</keyword>
<dbReference type="AlphaFoldDB" id="A6W934"/>
<dbReference type="GO" id="GO:0006508">
    <property type="term" value="P:proteolysis"/>
    <property type="evidence" value="ECO:0007669"/>
    <property type="project" value="InterPro"/>
</dbReference>
<keyword evidence="1" id="KW-0224">Dipeptidase</keyword>
<dbReference type="PANTHER" id="PTHR10443:SF12">
    <property type="entry name" value="DIPEPTIDASE"/>
    <property type="match status" value="1"/>
</dbReference>
<dbReference type="STRING" id="266940.Krad_1837"/>